<feature type="transmembrane region" description="Helical" evidence="1">
    <location>
        <begin position="6"/>
        <end position="24"/>
    </location>
</feature>
<protein>
    <recommendedName>
        <fullName evidence="4">Integral membrane protein</fullName>
    </recommendedName>
</protein>
<accession>A0ABR7S9A7</accession>
<sequence>MFLEALASVLLGLALALLATHRLAHRLPSRNLVLATGAAGALFGAFVTHSVVGPGNPLAVLAGAVVLAVASLSLLLRNSARPAFEAIRPKVG</sequence>
<evidence type="ECO:0000313" key="3">
    <source>
        <dbReference type="Proteomes" id="UP000642284"/>
    </source>
</evidence>
<keyword evidence="1" id="KW-1133">Transmembrane helix</keyword>
<feature type="transmembrane region" description="Helical" evidence="1">
    <location>
        <begin position="58"/>
        <end position="76"/>
    </location>
</feature>
<evidence type="ECO:0008006" key="4">
    <source>
        <dbReference type="Google" id="ProtNLM"/>
    </source>
</evidence>
<dbReference type="RefSeq" id="WP_187811640.1">
    <property type="nucleotide sequence ID" value="NZ_JACTVJ010000001.1"/>
</dbReference>
<keyword evidence="1" id="KW-0472">Membrane</keyword>
<keyword evidence="3" id="KW-1185">Reference proteome</keyword>
<evidence type="ECO:0000313" key="2">
    <source>
        <dbReference type="EMBL" id="MBC9711116.1"/>
    </source>
</evidence>
<comment type="caution">
    <text evidence="2">The sequence shown here is derived from an EMBL/GenBank/DDBJ whole genome shotgun (WGS) entry which is preliminary data.</text>
</comment>
<gene>
    <name evidence="2" type="ORF">H9Y04_00835</name>
</gene>
<keyword evidence="1" id="KW-0812">Transmembrane</keyword>
<dbReference type="Proteomes" id="UP000642284">
    <property type="component" value="Unassembled WGS sequence"/>
</dbReference>
<name>A0ABR7S9A7_9ACTN</name>
<evidence type="ECO:0000256" key="1">
    <source>
        <dbReference type="SAM" id="Phobius"/>
    </source>
</evidence>
<dbReference type="EMBL" id="JACTVJ010000001">
    <property type="protein sequence ID" value="MBC9711116.1"/>
    <property type="molecule type" value="Genomic_DNA"/>
</dbReference>
<feature type="transmembrane region" description="Helical" evidence="1">
    <location>
        <begin position="31"/>
        <end position="52"/>
    </location>
</feature>
<proteinExistence type="predicted"/>
<organism evidence="2 3">
    <name type="scientific">Streptomyces polyasparticus</name>
    <dbReference type="NCBI Taxonomy" id="2767826"/>
    <lineage>
        <taxon>Bacteria</taxon>
        <taxon>Bacillati</taxon>
        <taxon>Actinomycetota</taxon>
        <taxon>Actinomycetes</taxon>
        <taxon>Kitasatosporales</taxon>
        <taxon>Streptomycetaceae</taxon>
        <taxon>Streptomyces</taxon>
    </lineage>
</organism>
<reference evidence="2 3" key="1">
    <citation type="submission" date="2020-08" db="EMBL/GenBank/DDBJ databases">
        <title>Genemic of Streptomyces polyaspartic.</title>
        <authorList>
            <person name="Liu W."/>
        </authorList>
    </citation>
    <scope>NUCLEOTIDE SEQUENCE [LARGE SCALE GENOMIC DNA]</scope>
    <source>
        <strain evidence="2 3">TRM66268-LWL</strain>
    </source>
</reference>